<reference evidence="2 3" key="1">
    <citation type="journal article" date="2016" name="Nat. Commun.">
        <title>Thousands of microbial genomes shed light on interconnected biogeochemical processes in an aquifer system.</title>
        <authorList>
            <person name="Anantharaman K."/>
            <person name="Brown C.T."/>
            <person name="Hug L.A."/>
            <person name="Sharon I."/>
            <person name="Castelle C.J."/>
            <person name="Probst A.J."/>
            <person name="Thomas B.C."/>
            <person name="Singh A."/>
            <person name="Wilkins M.J."/>
            <person name="Karaoz U."/>
            <person name="Brodie E.L."/>
            <person name="Williams K.H."/>
            <person name="Hubbard S.S."/>
            <person name="Banfield J.F."/>
        </authorList>
    </citation>
    <scope>NUCLEOTIDE SEQUENCE [LARGE SCALE GENOMIC DNA]</scope>
</reference>
<keyword evidence="1" id="KW-0472">Membrane</keyword>
<organism evidence="2 3">
    <name type="scientific">Candidatus Staskawiczbacteria bacterium RIFCSPLOWO2_01_FULL_38_12b</name>
    <dbReference type="NCBI Taxonomy" id="1802214"/>
    <lineage>
        <taxon>Bacteria</taxon>
        <taxon>Candidatus Staskawicziibacteriota</taxon>
    </lineage>
</organism>
<comment type="caution">
    <text evidence="2">The sequence shown here is derived from an EMBL/GenBank/DDBJ whole genome shotgun (WGS) entry which is preliminary data.</text>
</comment>
<feature type="transmembrane region" description="Helical" evidence="1">
    <location>
        <begin position="59"/>
        <end position="80"/>
    </location>
</feature>
<dbReference type="STRING" id="1802214.A2908_02680"/>
<dbReference type="EMBL" id="MHPA01000002">
    <property type="protein sequence ID" value="OGZ74080.1"/>
    <property type="molecule type" value="Genomic_DNA"/>
</dbReference>
<dbReference type="AlphaFoldDB" id="A0A1G2II48"/>
<protein>
    <submittedName>
        <fullName evidence="2">Uncharacterized protein</fullName>
    </submittedName>
</protein>
<name>A0A1G2II48_9BACT</name>
<proteinExistence type="predicted"/>
<dbReference type="Proteomes" id="UP000176774">
    <property type="component" value="Unassembled WGS sequence"/>
</dbReference>
<evidence type="ECO:0000313" key="3">
    <source>
        <dbReference type="Proteomes" id="UP000176774"/>
    </source>
</evidence>
<evidence type="ECO:0000256" key="1">
    <source>
        <dbReference type="SAM" id="Phobius"/>
    </source>
</evidence>
<accession>A0A1G2II48</accession>
<keyword evidence="1" id="KW-1133">Transmembrane helix</keyword>
<evidence type="ECO:0000313" key="2">
    <source>
        <dbReference type="EMBL" id="OGZ74080.1"/>
    </source>
</evidence>
<keyword evidence="1" id="KW-0812">Transmembrane</keyword>
<sequence length="120" mass="13979">MGIAFLLMGFYALYSMPVDGAMTHCPFMGDLPVFCQMTLTQHIDLWHQMFAITKVKELFILPLWLVTMIVLFLFAGRAYLHKLTSQPFYHYLCDHAPVIKIFNRMLLAFSRGILNPKIYE</sequence>
<gene>
    <name evidence="2" type="ORF">A2908_02680</name>
</gene>